<organism evidence="1 2">
    <name type="scientific">Halovenus aranensis</name>
    <dbReference type="NCBI Taxonomy" id="890420"/>
    <lineage>
        <taxon>Archaea</taxon>
        <taxon>Methanobacteriati</taxon>
        <taxon>Methanobacteriota</taxon>
        <taxon>Stenosarchaea group</taxon>
        <taxon>Halobacteria</taxon>
        <taxon>Halobacteriales</taxon>
        <taxon>Haloarculaceae</taxon>
        <taxon>Halovenus</taxon>
    </lineage>
</organism>
<dbReference type="PANTHER" id="PTHR17985">
    <property type="entry name" value="SER/THR-RICH PROTEIN T10 IN DGCR REGION"/>
    <property type="match status" value="1"/>
</dbReference>
<dbReference type="InterPro" id="IPR008551">
    <property type="entry name" value="TANGO2"/>
</dbReference>
<gene>
    <name evidence="1" type="ORF">SAMN05216226_11644</name>
</gene>
<protein>
    <submittedName>
        <fullName evidence="1">Transport and Golgi organisation 2</fullName>
    </submittedName>
</protein>
<dbReference type="Gene3D" id="3.60.60.10">
    <property type="entry name" value="Penicillin V Acylase, Chain A"/>
    <property type="match status" value="1"/>
</dbReference>
<name>A0A1G8YUG2_9EURY</name>
<dbReference type="Pfam" id="PF05742">
    <property type="entry name" value="TANGO2"/>
    <property type="match status" value="1"/>
</dbReference>
<sequence length="246" mass="26817">MCTLTFAWQVFEDAPLLVAANRDEVLDRPSEPPARRDWETDVVAPRDSRADGTWLGYNEHGVVVGITNRWLDADIEGERSRGLLVRDALGAETAEEAVRTVERELVEQTYDGFNLIAADTNAAVLVESGHERRVRALSPGVHVVVNVGADGGYAVPARRQEAGEQQARNADAVRGALKPEPGERPAGWLDRAAAVLGDHEYGVCVHGDGFGTKSASLLWLADDKRRYEFADGPPCESDFERVAAEV</sequence>
<dbReference type="RefSeq" id="WP_092704318.1">
    <property type="nucleotide sequence ID" value="NZ_FNFC01000016.1"/>
</dbReference>
<dbReference type="OrthoDB" id="312503at2157"/>
<proteinExistence type="predicted"/>
<dbReference type="STRING" id="890420.SAMN05216226_11644"/>
<accession>A0A1G8YUG2</accession>
<dbReference type="EMBL" id="FNFC01000016">
    <property type="protein sequence ID" value="SDK06479.1"/>
    <property type="molecule type" value="Genomic_DNA"/>
</dbReference>
<evidence type="ECO:0000313" key="1">
    <source>
        <dbReference type="EMBL" id="SDK06479.1"/>
    </source>
</evidence>
<dbReference type="PANTHER" id="PTHR17985:SF8">
    <property type="entry name" value="TRANSPORT AND GOLGI ORGANIZATION PROTEIN 2 HOMOLOG"/>
    <property type="match status" value="1"/>
</dbReference>
<evidence type="ECO:0000313" key="2">
    <source>
        <dbReference type="Proteomes" id="UP000198856"/>
    </source>
</evidence>
<dbReference type="AlphaFoldDB" id="A0A1G8YUG2"/>
<reference evidence="1 2" key="1">
    <citation type="submission" date="2016-10" db="EMBL/GenBank/DDBJ databases">
        <authorList>
            <person name="de Groot N.N."/>
        </authorList>
    </citation>
    <scope>NUCLEOTIDE SEQUENCE [LARGE SCALE GENOMIC DNA]</scope>
    <source>
        <strain evidence="1 2">IBRC-M10015</strain>
    </source>
</reference>
<keyword evidence="2" id="KW-1185">Reference proteome</keyword>
<dbReference type="Proteomes" id="UP000198856">
    <property type="component" value="Unassembled WGS sequence"/>
</dbReference>